<evidence type="ECO:0000313" key="4">
    <source>
        <dbReference type="Proteomes" id="UP000887566"/>
    </source>
</evidence>
<dbReference type="InterPro" id="IPR015422">
    <property type="entry name" value="PyrdxlP-dep_Trfase_small"/>
</dbReference>
<dbReference type="InterPro" id="IPR005814">
    <property type="entry name" value="Aminotrans_3"/>
</dbReference>
<reference evidence="5" key="1">
    <citation type="submission" date="2022-11" db="UniProtKB">
        <authorList>
            <consortium name="WormBaseParasite"/>
        </authorList>
    </citation>
    <scope>IDENTIFICATION</scope>
</reference>
<protein>
    <recommendedName>
        <fullName evidence="3">Ornithine aminotransferase</fullName>
        <ecNumber evidence="3">2.6.1.13</ecNumber>
    </recommendedName>
</protein>
<keyword evidence="3" id="KW-0663">Pyridoxal phosphate</keyword>
<dbReference type="InterPro" id="IPR015424">
    <property type="entry name" value="PyrdxlP-dep_Trfase"/>
</dbReference>
<comment type="catalytic activity">
    <reaction evidence="3">
        <text>a 2-oxocarboxylate + L-ornithine = L-glutamate 5-semialdehyde + an L-alpha-amino acid</text>
        <dbReference type="Rhea" id="RHEA:13877"/>
        <dbReference type="ChEBI" id="CHEBI:35179"/>
        <dbReference type="ChEBI" id="CHEBI:46911"/>
        <dbReference type="ChEBI" id="CHEBI:58066"/>
        <dbReference type="ChEBI" id="CHEBI:59869"/>
        <dbReference type="EC" id="2.6.1.13"/>
    </reaction>
</comment>
<dbReference type="GO" id="GO:0019544">
    <property type="term" value="P:L-arginine catabolic process to L-glutamate"/>
    <property type="evidence" value="ECO:0007669"/>
    <property type="project" value="TreeGrafter"/>
</dbReference>
<keyword evidence="3" id="KW-0032">Aminotransferase</keyword>
<comment type="cofactor">
    <cofactor evidence="1 3">
        <name>pyridoxal 5'-phosphate</name>
        <dbReference type="ChEBI" id="CHEBI:597326"/>
    </cofactor>
</comment>
<dbReference type="InterPro" id="IPR050103">
    <property type="entry name" value="Class-III_PLP-dep_AT"/>
</dbReference>
<dbReference type="Pfam" id="PF00202">
    <property type="entry name" value="Aminotran_3"/>
    <property type="match status" value="1"/>
</dbReference>
<evidence type="ECO:0000256" key="2">
    <source>
        <dbReference type="ARBA" id="ARBA00008954"/>
    </source>
</evidence>
<dbReference type="GO" id="GO:0010121">
    <property type="term" value="P:L-arginine catabolic process to proline via ornithine"/>
    <property type="evidence" value="ECO:0007669"/>
    <property type="project" value="TreeGrafter"/>
</dbReference>
<evidence type="ECO:0000313" key="5">
    <source>
        <dbReference type="WBParaSite" id="PSAMB.scaffold7538size7480.g30193.t1"/>
    </source>
</evidence>
<dbReference type="AlphaFoldDB" id="A0A914XDC7"/>
<comment type="similarity">
    <text evidence="2 3">Belongs to the class-III pyridoxal-phosphate-dependent aminotransferase family.</text>
</comment>
<evidence type="ECO:0000256" key="3">
    <source>
        <dbReference type="RuleBase" id="RU365036"/>
    </source>
</evidence>
<dbReference type="GO" id="GO:0004587">
    <property type="term" value="F:ornithine aminotransferase activity"/>
    <property type="evidence" value="ECO:0007669"/>
    <property type="project" value="UniProtKB-EC"/>
</dbReference>
<evidence type="ECO:0000256" key="1">
    <source>
        <dbReference type="ARBA" id="ARBA00001933"/>
    </source>
</evidence>
<organism evidence="4 5">
    <name type="scientific">Plectus sambesii</name>
    <dbReference type="NCBI Taxonomy" id="2011161"/>
    <lineage>
        <taxon>Eukaryota</taxon>
        <taxon>Metazoa</taxon>
        <taxon>Ecdysozoa</taxon>
        <taxon>Nematoda</taxon>
        <taxon>Chromadorea</taxon>
        <taxon>Plectida</taxon>
        <taxon>Plectina</taxon>
        <taxon>Plectoidea</taxon>
        <taxon>Plectidae</taxon>
        <taxon>Plectus</taxon>
    </lineage>
</organism>
<sequence length="105" mass="11766">MEALQVLIDEKLCENSAKMGEILMEELRKLPREAVSLVRGKGLFCAILIESNVDAWQVCLKLRDNGVLAKNTHGHIIRFAPPLVINEAQVREAAEIIVKTVRSFL</sequence>
<dbReference type="PANTHER" id="PTHR11986:SF18">
    <property type="entry name" value="ORNITHINE AMINOTRANSFERASE, MITOCHONDRIAL"/>
    <property type="match status" value="1"/>
</dbReference>
<dbReference type="SUPFAM" id="SSF53383">
    <property type="entry name" value="PLP-dependent transferases"/>
    <property type="match status" value="1"/>
</dbReference>
<dbReference type="EC" id="2.6.1.13" evidence="3"/>
<proteinExistence type="inferred from homology"/>
<dbReference type="FunFam" id="3.90.1150.10:FF:000152">
    <property type="entry name" value="Ornithine aminotransferase"/>
    <property type="match status" value="1"/>
</dbReference>
<name>A0A914XDC7_9BILA</name>
<dbReference type="WBParaSite" id="PSAMB.scaffold7538size7480.g30193.t1">
    <property type="protein sequence ID" value="PSAMB.scaffold7538size7480.g30193.t1"/>
    <property type="gene ID" value="PSAMB.scaffold7538size7480.g30193"/>
</dbReference>
<dbReference type="GO" id="GO:0030170">
    <property type="term" value="F:pyridoxal phosphate binding"/>
    <property type="evidence" value="ECO:0007669"/>
    <property type="project" value="InterPro"/>
</dbReference>
<comment type="pathway">
    <text evidence="3">Amino-acid biosynthesis; L-proline biosynthesis; L-glutamate 5-semialdehyde from L-ornithine: step 1/1.</text>
</comment>
<accession>A0A914XDC7</accession>
<keyword evidence="4" id="KW-1185">Reference proteome</keyword>
<keyword evidence="3" id="KW-0808">Transferase</keyword>
<dbReference type="Proteomes" id="UP000887566">
    <property type="component" value="Unplaced"/>
</dbReference>
<dbReference type="PANTHER" id="PTHR11986">
    <property type="entry name" value="AMINOTRANSFERASE CLASS III"/>
    <property type="match status" value="1"/>
</dbReference>
<dbReference type="GO" id="GO:0005737">
    <property type="term" value="C:cytoplasm"/>
    <property type="evidence" value="ECO:0007669"/>
    <property type="project" value="TreeGrafter"/>
</dbReference>
<dbReference type="GO" id="GO:0042802">
    <property type="term" value="F:identical protein binding"/>
    <property type="evidence" value="ECO:0007669"/>
    <property type="project" value="TreeGrafter"/>
</dbReference>
<dbReference type="Gene3D" id="3.90.1150.10">
    <property type="entry name" value="Aspartate Aminotransferase, domain 1"/>
    <property type="match status" value="1"/>
</dbReference>